<feature type="binding site" evidence="10">
    <location>
        <position position="240"/>
    </location>
    <ligand>
        <name>D-dopa</name>
        <dbReference type="ChEBI" id="CHEBI:149689"/>
    </ligand>
</feature>
<keyword evidence="6" id="KW-0560">Oxidoreductase</keyword>
<dbReference type="GO" id="GO:0005782">
    <property type="term" value="C:peroxisomal matrix"/>
    <property type="evidence" value="ECO:0007669"/>
    <property type="project" value="UniProtKB-SubCell"/>
</dbReference>
<evidence type="ECO:0000313" key="12">
    <source>
        <dbReference type="EMBL" id="RDL31977.1"/>
    </source>
</evidence>
<dbReference type="Gene3D" id="3.30.9.10">
    <property type="entry name" value="D-Amino Acid Oxidase, subunit A, domain 2"/>
    <property type="match status" value="1"/>
</dbReference>
<dbReference type="AlphaFoldDB" id="A0A370TCJ0"/>
<dbReference type="STRING" id="2656787.A0A370TCJ0"/>
<dbReference type="PIRSF" id="PIRSF000189">
    <property type="entry name" value="D-aa_oxidase"/>
    <property type="match status" value="1"/>
</dbReference>
<dbReference type="GO" id="GO:0019478">
    <property type="term" value="P:D-amino acid catabolic process"/>
    <property type="evidence" value="ECO:0007669"/>
    <property type="project" value="TreeGrafter"/>
</dbReference>
<comment type="similarity">
    <text evidence="3">Belongs to the DAMOX/DASOX family.</text>
</comment>
<proteinExistence type="inferred from homology"/>
<evidence type="ECO:0000256" key="7">
    <source>
        <dbReference type="ARBA" id="ARBA00023140"/>
    </source>
</evidence>
<evidence type="ECO:0000256" key="9">
    <source>
        <dbReference type="ARBA" id="ARBA00049547"/>
    </source>
</evidence>
<dbReference type="GO" id="GO:0071949">
    <property type="term" value="F:FAD binding"/>
    <property type="evidence" value="ECO:0007669"/>
    <property type="project" value="InterPro"/>
</dbReference>
<gene>
    <name evidence="12" type="ORF">BP5553_09379</name>
</gene>
<sequence length="359" mass="38651">MPNVVVVGAGVSGLTTALLLSRKPGYKVTIIAKHMPGDYDIEYTSPWAGANYLPMADEAGCKWEKNTWPVLDHLAKNVPEAGIHYQDTLVLNREKDADSPTGTWLSALTSENPWFKDDVHDFRVIPRDQVPPGADSATAFTSVCINTAVYLPWLVSQCLSNGTVLKRGILTHISDAADLHHTGKKADVIVNCTGLLASKLGGVMDPDMIPIRGQIVLVRNDPGVMLTISGTDDGDDELCYVMQRAAGGGTILGGTYKKWQSDSQPDPNQATRIMKRAVELCPALTGGKGIEALDVIRHGVGLRPFRTSGVRIEKEKIGATWVVHNYGHGGWGFQGSYGCSEGATELVEEVLTATTKSNL</sequence>
<dbReference type="EC" id="1.4.3.3" evidence="8"/>
<name>A0A370TCJ0_9HELO</name>
<dbReference type="RefSeq" id="XP_031865909.1">
    <property type="nucleotide sequence ID" value="XM_032018002.1"/>
</dbReference>
<feature type="binding site" evidence="10">
    <location>
        <position position="193"/>
    </location>
    <ligand>
        <name>FAD</name>
        <dbReference type="ChEBI" id="CHEBI:57692"/>
    </ligand>
</feature>
<feature type="binding site" evidence="10">
    <location>
        <position position="303"/>
    </location>
    <ligand>
        <name>D-dopa</name>
        <dbReference type="ChEBI" id="CHEBI:149689"/>
    </ligand>
</feature>
<evidence type="ECO:0000259" key="11">
    <source>
        <dbReference type="Pfam" id="PF01266"/>
    </source>
</evidence>
<keyword evidence="13" id="KW-1185">Reference proteome</keyword>
<evidence type="ECO:0000256" key="10">
    <source>
        <dbReference type="PIRSR" id="PIRSR000189-1"/>
    </source>
</evidence>
<dbReference type="InterPro" id="IPR023209">
    <property type="entry name" value="DAO"/>
</dbReference>
<dbReference type="Proteomes" id="UP000254866">
    <property type="component" value="Unassembled WGS sequence"/>
</dbReference>
<evidence type="ECO:0000256" key="4">
    <source>
        <dbReference type="ARBA" id="ARBA00022630"/>
    </source>
</evidence>
<dbReference type="GO" id="GO:0003884">
    <property type="term" value="F:D-amino-acid oxidase activity"/>
    <property type="evidence" value="ECO:0007669"/>
    <property type="project" value="UniProtKB-EC"/>
</dbReference>
<dbReference type="SUPFAM" id="SSF51971">
    <property type="entry name" value="Nucleotide-binding domain"/>
    <property type="match status" value="1"/>
</dbReference>
<organism evidence="12 13">
    <name type="scientific">Venustampulla echinocandica</name>
    <dbReference type="NCBI Taxonomy" id="2656787"/>
    <lineage>
        <taxon>Eukaryota</taxon>
        <taxon>Fungi</taxon>
        <taxon>Dikarya</taxon>
        <taxon>Ascomycota</taxon>
        <taxon>Pezizomycotina</taxon>
        <taxon>Leotiomycetes</taxon>
        <taxon>Helotiales</taxon>
        <taxon>Pleuroascaceae</taxon>
        <taxon>Venustampulla</taxon>
    </lineage>
</organism>
<dbReference type="Gene3D" id="3.40.50.720">
    <property type="entry name" value="NAD(P)-binding Rossmann-like Domain"/>
    <property type="match status" value="1"/>
</dbReference>
<feature type="binding site" evidence="10">
    <location>
        <begin position="44"/>
        <end position="45"/>
    </location>
    <ligand>
        <name>FAD</name>
        <dbReference type="ChEBI" id="CHEBI:57692"/>
    </ligand>
</feature>
<dbReference type="Pfam" id="PF01266">
    <property type="entry name" value="DAO"/>
    <property type="match status" value="1"/>
</dbReference>
<evidence type="ECO:0000256" key="8">
    <source>
        <dbReference type="ARBA" id="ARBA00039101"/>
    </source>
</evidence>
<evidence type="ECO:0000256" key="2">
    <source>
        <dbReference type="ARBA" id="ARBA00004253"/>
    </source>
</evidence>
<dbReference type="FunFam" id="3.30.9.10:FF:000018">
    <property type="entry name" value="D-amino acid oxidase, putative"/>
    <property type="match status" value="1"/>
</dbReference>
<dbReference type="PANTHER" id="PTHR11530:SF16">
    <property type="entry name" value="D-AMINO ACID OXIDASE (AFU_ORTHOLOGUE AFUA_5G11290)"/>
    <property type="match status" value="1"/>
</dbReference>
<reference evidence="12 13" key="1">
    <citation type="journal article" date="2018" name="IMA Fungus">
        <title>IMA Genome-F 9: Draft genome sequence of Annulohypoxylon stygium, Aspergillus mulundensis, Berkeleyomyces basicola (syn. Thielaviopsis basicola), Ceratocystis smalleyi, two Cercospora beticola strains, Coleophoma cylindrospora, Fusarium fracticaudum, Phialophora cf. hyalina, and Morchella septimelata.</title>
        <authorList>
            <person name="Wingfield B.D."/>
            <person name="Bills G.F."/>
            <person name="Dong Y."/>
            <person name="Huang W."/>
            <person name="Nel W.J."/>
            <person name="Swalarsk-Parry B.S."/>
            <person name="Vaghefi N."/>
            <person name="Wilken P.M."/>
            <person name="An Z."/>
            <person name="de Beer Z.W."/>
            <person name="De Vos L."/>
            <person name="Chen L."/>
            <person name="Duong T.A."/>
            <person name="Gao Y."/>
            <person name="Hammerbacher A."/>
            <person name="Kikkert J.R."/>
            <person name="Li Y."/>
            <person name="Li H."/>
            <person name="Li K."/>
            <person name="Li Q."/>
            <person name="Liu X."/>
            <person name="Ma X."/>
            <person name="Naidoo K."/>
            <person name="Pethybridge S.J."/>
            <person name="Sun J."/>
            <person name="Steenkamp E.T."/>
            <person name="van der Nest M.A."/>
            <person name="van Wyk S."/>
            <person name="Wingfield M.J."/>
            <person name="Xiong C."/>
            <person name="Yue Q."/>
            <person name="Zhang X."/>
        </authorList>
    </citation>
    <scope>NUCLEOTIDE SEQUENCE [LARGE SCALE GENOMIC DNA]</scope>
    <source>
        <strain evidence="12 13">BP 5553</strain>
    </source>
</reference>
<accession>A0A370TCJ0</accession>
<dbReference type="GeneID" id="43602228"/>
<dbReference type="EMBL" id="NPIC01000011">
    <property type="protein sequence ID" value="RDL31977.1"/>
    <property type="molecule type" value="Genomic_DNA"/>
</dbReference>
<comment type="catalytic activity">
    <reaction evidence="9">
        <text>a D-alpha-amino acid + O2 + H2O = a 2-oxocarboxylate + H2O2 + NH4(+)</text>
        <dbReference type="Rhea" id="RHEA:21816"/>
        <dbReference type="ChEBI" id="CHEBI:15377"/>
        <dbReference type="ChEBI" id="CHEBI:15379"/>
        <dbReference type="ChEBI" id="CHEBI:16240"/>
        <dbReference type="ChEBI" id="CHEBI:28938"/>
        <dbReference type="ChEBI" id="CHEBI:35179"/>
        <dbReference type="ChEBI" id="CHEBI:59871"/>
        <dbReference type="EC" id="1.4.3.3"/>
    </reaction>
    <physiologicalReaction direction="left-to-right" evidence="9">
        <dbReference type="Rhea" id="RHEA:21817"/>
    </physiologicalReaction>
</comment>
<keyword evidence="4" id="KW-0285">Flavoprotein</keyword>
<keyword evidence="5 10" id="KW-0274">FAD</keyword>
<comment type="subcellular location">
    <subcellularLocation>
        <location evidence="2">Peroxisome matrix</location>
    </subcellularLocation>
</comment>
<evidence type="ECO:0000256" key="6">
    <source>
        <dbReference type="ARBA" id="ARBA00023002"/>
    </source>
</evidence>
<dbReference type="SUPFAM" id="SSF54373">
    <property type="entry name" value="FAD-linked reductases, C-terminal domain"/>
    <property type="match status" value="1"/>
</dbReference>
<dbReference type="OrthoDB" id="409956at2759"/>
<comment type="caution">
    <text evidence="12">The sequence shown here is derived from an EMBL/GenBank/DDBJ whole genome shotgun (WGS) entry which is preliminary data.</text>
</comment>
<evidence type="ECO:0000256" key="5">
    <source>
        <dbReference type="ARBA" id="ARBA00022827"/>
    </source>
</evidence>
<feature type="domain" description="FAD dependent oxidoreductase" evidence="11">
    <location>
        <begin position="4"/>
        <end position="345"/>
    </location>
</feature>
<evidence type="ECO:0000256" key="3">
    <source>
        <dbReference type="ARBA" id="ARBA00006730"/>
    </source>
</evidence>
<dbReference type="InterPro" id="IPR006076">
    <property type="entry name" value="FAD-dep_OxRdtase"/>
</dbReference>
<evidence type="ECO:0000313" key="13">
    <source>
        <dbReference type="Proteomes" id="UP000254866"/>
    </source>
</evidence>
<evidence type="ECO:0000256" key="1">
    <source>
        <dbReference type="ARBA" id="ARBA00001974"/>
    </source>
</evidence>
<feature type="binding site" evidence="10">
    <location>
        <position position="330"/>
    </location>
    <ligand>
        <name>D-dopa</name>
        <dbReference type="ChEBI" id="CHEBI:149689"/>
    </ligand>
</feature>
<protein>
    <recommendedName>
        <fullName evidence="8">D-amino-acid oxidase</fullName>
        <ecNumber evidence="8">1.4.3.3</ecNumber>
    </recommendedName>
</protein>
<keyword evidence="7" id="KW-0576">Peroxisome</keyword>
<dbReference type="PANTHER" id="PTHR11530">
    <property type="entry name" value="D-AMINO ACID OXIDASE"/>
    <property type="match status" value="1"/>
</dbReference>
<comment type="cofactor">
    <cofactor evidence="1 10">
        <name>FAD</name>
        <dbReference type="ChEBI" id="CHEBI:57692"/>
    </cofactor>
</comment>